<evidence type="ECO:0000256" key="4">
    <source>
        <dbReference type="ARBA" id="ARBA00022989"/>
    </source>
</evidence>
<feature type="transmembrane region" description="Helical" evidence="6">
    <location>
        <begin position="234"/>
        <end position="252"/>
    </location>
</feature>
<protein>
    <recommendedName>
        <fullName evidence="6">Protein DETOXIFICATION</fullName>
    </recommendedName>
    <alternativeName>
        <fullName evidence="6">Multidrug and toxic compound extrusion protein</fullName>
    </alternativeName>
</protein>
<evidence type="ECO:0000256" key="5">
    <source>
        <dbReference type="ARBA" id="ARBA00023136"/>
    </source>
</evidence>
<feature type="compositionally biased region" description="Acidic residues" evidence="7">
    <location>
        <begin position="461"/>
        <end position="476"/>
    </location>
</feature>
<feature type="transmembrane region" description="Helical" evidence="6">
    <location>
        <begin position="123"/>
        <end position="145"/>
    </location>
</feature>
<feature type="transmembrane region" description="Helical" evidence="6">
    <location>
        <begin position="413"/>
        <end position="435"/>
    </location>
</feature>
<feature type="region of interest" description="Disordered" evidence="7">
    <location>
        <begin position="461"/>
        <end position="507"/>
    </location>
</feature>
<evidence type="ECO:0000313" key="9">
    <source>
        <dbReference type="RefSeq" id="XP_039146546.1"/>
    </source>
</evidence>
<reference evidence="9" key="1">
    <citation type="submission" date="2025-08" db="UniProtKB">
        <authorList>
            <consortium name="RefSeq"/>
        </authorList>
    </citation>
    <scope>IDENTIFICATION</scope>
</reference>
<feature type="compositionally biased region" description="Low complexity" evidence="7">
    <location>
        <begin position="477"/>
        <end position="495"/>
    </location>
</feature>
<feature type="transmembrane region" description="Helical" evidence="6">
    <location>
        <begin position="85"/>
        <end position="111"/>
    </location>
</feature>
<feature type="transmembrane region" description="Helical" evidence="6">
    <location>
        <begin position="272"/>
        <end position="294"/>
    </location>
</feature>
<dbReference type="AlphaFoldDB" id="A0AB40D2C5"/>
<feature type="transmembrane region" description="Helical" evidence="6">
    <location>
        <begin position="43"/>
        <end position="64"/>
    </location>
</feature>
<feature type="transmembrane region" description="Helical" evidence="6">
    <location>
        <begin position="386"/>
        <end position="407"/>
    </location>
</feature>
<dbReference type="Proteomes" id="UP001515500">
    <property type="component" value="Chromosome 19"/>
</dbReference>
<dbReference type="NCBIfam" id="TIGR00797">
    <property type="entry name" value="matE"/>
    <property type="match status" value="1"/>
</dbReference>
<keyword evidence="4 6" id="KW-1133">Transmembrane helix</keyword>
<gene>
    <name evidence="9" type="primary">LOC120283847</name>
</gene>
<evidence type="ECO:0000256" key="3">
    <source>
        <dbReference type="ARBA" id="ARBA00022692"/>
    </source>
</evidence>
<dbReference type="PANTHER" id="PTHR11206">
    <property type="entry name" value="MULTIDRUG RESISTANCE PROTEIN"/>
    <property type="match status" value="1"/>
</dbReference>
<evidence type="ECO:0000256" key="7">
    <source>
        <dbReference type="SAM" id="MobiDB-lite"/>
    </source>
</evidence>
<feature type="transmembrane region" description="Helical" evidence="6">
    <location>
        <begin position="191"/>
        <end position="214"/>
    </location>
</feature>
<feature type="transmembrane region" description="Helical" evidence="6">
    <location>
        <begin position="315"/>
        <end position="334"/>
    </location>
</feature>
<comment type="similarity">
    <text evidence="2 6">Belongs to the multi antimicrobial extrusion (MATE) (TC 2.A.66.1) family.</text>
</comment>
<keyword evidence="5 6" id="KW-0472">Membrane</keyword>
<dbReference type="GO" id="GO:0016020">
    <property type="term" value="C:membrane"/>
    <property type="evidence" value="ECO:0007669"/>
    <property type="project" value="UniProtKB-SubCell"/>
</dbReference>
<keyword evidence="3 6" id="KW-0812">Transmembrane</keyword>
<dbReference type="GO" id="GO:0015297">
    <property type="term" value="F:antiporter activity"/>
    <property type="evidence" value="ECO:0007669"/>
    <property type="project" value="InterPro"/>
</dbReference>
<comment type="subcellular location">
    <subcellularLocation>
        <location evidence="1">Membrane</location>
        <topology evidence="1">Multi-pass membrane protein</topology>
    </subcellularLocation>
</comment>
<evidence type="ECO:0000256" key="6">
    <source>
        <dbReference type="RuleBase" id="RU004914"/>
    </source>
</evidence>
<proteinExistence type="inferred from homology"/>
<evidence type="ECO:0000256" key="1">
    <source>
        <dbReference type="ARBA" id="ARBA00004141"/>
    </source>
</evidence>
<keyword evidence="8" id="KW-1185">Reference proteome</keyword>
<feature type="transmembrane region" description="Helical" evidence="6">
    <location>
        <begin position="157"/>
        <end position="179"/>
    </location>
</feature>
<dbReference type="GO" id="GO:1990961">
    <property type="term" value="P:xenobiotic detoxification by transmembrane export across the plasma membrane"/>
    <property type="evidence" value="ECO:0007669"/>
    <property type="project" value="InterPro"/>
</dbReference>
<name>A0AB40D2C5_DIOCR</name>
<dbReference type="GeneID" id="120283847"/>
<dbReference type="InterPro" id="IPR002528">
    <property type="entry name" value="MATE_fam"/>
</dbReference>
<feature type="transmembrane region" description="Helical" evidence="6">
    <location>
        <begin position="346"/>
        <end position="365"/>
    </location>
</feature>
<feature type="transmembrane region" description="Helical" evidence="6">
    <location>
        <begin position="12"/>
        <end position="37"/>
    </location>
</feature>
<dbReference type="Pfam" id="PF01554">
    <property type="entry name" value="MatE"/>
    <property type="match status" value="2"/>
</dbReference>
<accession>A0AB40D2C5</accession>
<dbReference type="GO" id="GO:0042910">
    <property type="term" value="F:xenobiotic transmembrane transporter activity"/>
    <property type="evidence" value="ECO:0007669"/>
    <property type="project" value="InterPro"/>
</dbReference>
<sequence length="518" mass="55145">MASMVINELKQLSTIAFPMILTNLLLYGRSAISMLFMGQLGKLALAGGSLSIGFANITGFSILSGLSSGLEPISSQAYGARRWHLLGLAFQRTVSILTAATLTISLLWFHSGYILRLCGQDPAIAAVSSSYLLFSIPVLFLQSFITPMKIYLRTQNITAPLTIAAALALALHAPINFILVHHLRLGVRGVALATFFSDANFLIFIIIYLAITGLHRKTWPGWSLSQSFTEWRPILKLAVPSCISVCLEWWWYELMIVFSGLLSNAPDAVAAMGILIQTTSLVYIFPSALSLAVSTRVGNELGAGRPDRARAATRVALLLAVATGAAAAGFTVSARHTWGRAFTGDNAVVALTAAALPVLGLCELGNCPQTTGCGALRGSARPVLGANINLGAFYGVGMPVAMVLGFVMDMGLVGMWMGLVAAQGTCAFLMSYVLMRTDWCLEAKRARELISSENCACVIGEDDDDNDDDDDDDDDSCSSISSSGSSGSSRTSSSSVLTDKGREAREETEALISVKILE</sequence>
<evidence type="ECO:0000313" key="8">
    <source>
        <dbReference type="Proteomes" id="UP001515500"/>
    </source>
</evidence>
<dbReference type="CDD" id="cd13132">
    <property type="entry name" value="MATE_eukaryotic"/>
    <property type="match status" value="1"/>
</dbReference>
<dbReference type="RefSeq" id="XP_039146546.1">
    <property type="nucleotide sequence ID" value="XM_039290612.1"/>
</dbReference>
<organism evidence="8 9">
    <name type="scientific">Dioscorea cayennensis subsp. rotundata</name>
    <name type="common">White Guinea yam</name>
    <name type="synonym">Dioscorea rotundata</name>
    <dbReference type="NCBI Taxonomy" id="55577"/>
    <lineage>
        <taxon>Eukaryota</taxon>
        <taxon>Viridiplantae</taxon>
        <taxon>Streptophyta</taxon>
        <taxon>Embryophyta</taxon>
        <taxon>Tracheophyta</taxon>
        <taxon>Spermatophyta</taxon>
        <taxon>Magnoliopsida</taxon>
        <taxon>Liliopsida</taxon>
        <taxon>Dioscoreales</taxon>
        <taxon>Dioscoreaceae</taxon>
        <taxon>Dioscorea</taxon>
    </lineage>
</organism>
<evidence type="ECO:0000256" key="2">
    <source>
        <dbReference type="ARBA" id="ARBA00010199"/>
    </source>
</evidence>
<dbReference type="InterPro" id="IPR045069">
    <property type="entry name" value="MATE_euk"/>
</dbReference>